<accession>E8T6N4</accession>
<dbReference type="AlphaFoldDB" id="E8T6N4"/>
<name>E8T6N4_THEA1</name>
<protein>
    <recommendedName>
        <fullName evidence="3">Polypeptide-transport-associated domain protein FtsQ-type</fullName>
    </recommendedName>
</protein>
<dbReference type="RefSeq" id="WP_013537604.1">
    <property type="nucleotide sequence ID" value="NC_014926.1"/>
</dbReference>
<dbReference type="HOGENOM" id="CLU_1141152_0_0_0"/>
<organism evidence="1 2">
    <name type="scientific">Thermovibrio ammonificans (strain DSM 15698 / JCM 12110 / HB-1)</name>
    <dbReference type="NCBI Taxonomy" id="648996"/>
    <lineage>
        <taxon>Bacteria</taxon>
        <taxon>Pseudomonadati</taxon>
        <taxon>Aquificota</taxon>
        <taxon>Aquificia</taxon>
        <taxon>Desulfurobacteriales</taxon>
        <taxon>Desulfurobacteriaceae</taxon>
        <taxon>Thermovibrio</taxon>
    </lineage>
</organism>
<sequence>MKRALLLAVAVLIAVGLATYAVLTAPSKLKSIEISIVERHGNWKGRISEFLLSMVQPGQNITPETVEELKETLNSLPWVRHSEVSASGDVLKVRVWETRPSLYIFYNGNTYVIGENDFVLDRVPGIPKGVTVLYYSGKTPPFTVENGFLKLKKTVKMEIKLTEDKVKQLQLKGKPPEILFTDTGVKLILGDNKVLVYLSPEANSWHNFQHFREMAEGLNPGIYDFRFHDMLVRGRQQKCLNRKS</sequence>
<dbReference type="EMBL" id="CP002444">
    <property type="protein sequence ID" value="ADU96818.1"/>
    <property type="molecule type" value="Genomic_DNA"/>
</dbReference>
<evidence type="ECO:0008006" key="3">
    <source>
        <dbReference type="Google" id="ProtNLM"/>
    </source>
</evidence>
<evidence type="ECO:0000313" key="2">
    <source>
        <dbReference type="Proteomes" id="UP000006362"/>
    </source>
</evidence>
<keyword evidence="2" id="KW-1185">Reference proteome</keyword>
<reference evidence="1" key="1">
    <citation type="submission" date="2011-01" db="EMBL/GenBank/DDBJ databases">
        <title>Complete sequence of chromosome of Thermovibrio ammonificans HB-1.</title>
        <authorList>
            <consortium name="US DOE Joint Genome Institute"/>
            <person name="Lucas S."/>
            <person name="Copeland A."/>
            <person name="Lapidus A."/>
            <person name="Cheng J.-F."/>
            <person name="Goodwin L."/>
            <person name="Pitluck S."/>
            <person name="Davenport K."/>
            <person name="Detter J.C."/>
            <person name="Han C."/>
            <person name="Tapia R."/>
            <person name="Land M."/>
            <person name="Hauser L."/>
            <person name="Kyrpides N."/>
            <person name="Ivanova N."/>
            <person name="Ovchinnikova G."/>
            <person name="Vetriani C."/>
            <person name="Woyke T."/>
        </authorList>
    </citation>
    <scope>NUCLEOTIDE SEQUENCE [LARGE SCALE GENOMIC DNA]</scope>
    <source>
        <strain evidence="1">HB-1</strain>
    </source>
</reference>
<dbReference type="STRING" id="648996.Theam_0851"/>
<evidence type="ECO:0000313" key="1">
    <source>
        <dbReference type="EMBL" id="ADU96818.1"/>
    </source>
</evidence>
<dbReference type="OrthoDB" id="12672at2"/>
<gene>
    <name evidence="1" type="ordered locus">Theam_0851</name>
</gene>
<dbReference type="KEGG" id="tam:Theam_0851"/>
<proteinExistence type="predicted"/>
<dbReference type="eggNOG" id="COG1589">
    <property type="taxonomic scope" value="Bacteria"/>
</dbReference>
<dbReference type="Proteomes" id="UP000006362">
    <property type="component" value="Chromosome"/>
</dbReference>